<dbReference type="EMBL" id="QEAP01000283">
    <property type="protein sequence ID" value="TPX70503.1"/>
    <property type="molecule type" value="Genomic_DNA"/>
</dbReference>
<keyword evidence="3" id="KW-1185">Reference proteome</keyword>
<dbReference type="Gene3D" id="1.10.287.70">
    <property type="match status" value="1"/>
</dbReference>
<accession>A0A507F2N2</accession>
<feature type="transmembrane region" description="Helical" evidence="1">
    <location>
        <begin position="45"/>
        <end position="64"/>
    </location>
</feature>
<reference evidence="2 3" key="1">
    <citation type="journal article" date="2019" name="Sci. Rep.">
        <title>Comparative genomics of chytrid fungi reveal insights into the obligate biotrophic and pathogenic lifestyle of Synchytrium endobioticum.</title>
        <authorList>
            <person name="van de Vossenberg B.T.L.H."/>
            <person name="Warris S."/>
            <person name="Nguyen H.D.T."/>
            <person name="van Gent-Pelzer M.P.E."/>
            <person name="Joly D.L."/>
            <person name="van de Geest H.C."/>
            <person name="Bonants P.J.M."/>
            <person name="Smith D.S."/>
            <person name="Levesque C.A."/>
            <person name="van der Lee T.A.J."/>
        </authorList>
    </citation>
    <scope>NUCLEOTIDE SEQUENCE [LARGE SCALE GENOMIC DNA]</scope>
    <source>
        <strain evidence="2 3">CBS 675.73</strain>
    </source>
</reference>
<protein>
    <recommendedName>
        <fullName evidence="4">Ion transport domain-containing protein</fullName>
    </recommendedName>
</protein>
<dbReference type="GO" id="GO:0006814">
    <property type="term" value="P:sodium ion transport"/>
    <property type="evidence" value="ECO:0007669"/>
    <property type="project" value="TreeGrafter"/>
</dbReference>
<dbReference type="GO" id="GO:0030317">
    <property type="term" value="P:flagellated sperm motility"/>
    <property type="evidence" value="ECO:0007669"/>
    <property type="project" value="TreeGrafter"/>
</dbReference>
<comment type="caution">
    <text evidence="2">The sequence shown here is derived from an EMBL/GenBank/DDBJ whole genome shotgun (WGS) entry which is preliminary data.</text>
</comment>
<organism evidence="2 3">
    <name type="scientific">Chytriomyces confervae</name>
    <dbReference type="NCBI Taxonomy" id="246404"/>
    <lineage>
        <taxon>Eukaryota</taxon>
        <taxon>Fungi</taxon>
        <taxon>Fungi incertae sedis</taxon>
        <taxon>Chytridiomycota</taxon>
        <taxon>Chytridiomycota incertae sedis</taxon>
        <taxon>Chytridiomycetes</taxon>
        <taxon>Chytridiales</taxon>
        <taxon>Chytriomycetaceae</taxon>
        <taxon>Chytriomyces</taxon>
    </lineage>
</organism>
<evidence type="ECO:0000313" key="3">
    <source>
        <dbReference type="Proteomes" id="UP000320333"/>
    </source>
</evidence>
<dbReference type="GO" id="GO:0036128">
    <property type="term" value="C:CatSper complex"/>
    <property type="evidence" value="ECO:0007669"/>
    <property type="project" value="TreeGrafter"/>
</dbReference>
<gene>
    <name evidence="2" type="ORF">CcCBS67573_g06520</name>
</gene>
<name>A0A507F2N2_9FUNG</name>
<keyword evidence="1" id="KW-0812">Transmembrane</keyword>
<dbReference type="Proteomes" id="UP000320333">
    <property type="component" value="Unassembled WGS sequence"/>
</dbReference>
<proteinExistence type="predicted"/>
<evidence type="ECO:0000256" key="1">
    <source>
        <dbReference type="SAM" id="Phobius"/>
    </source>
</evidence>
<dbReference type="GO" id="GO:0005245">
    <property type="term" value="F:voltage-gated calcium channel activity"/>
    <property type="evidence" value="ECO:0007669"/>
    <property type="project" value="TreeGrafter"/>
</dbReference>
<keyword evidence="1" id="KW-1133">Transmembrane helix</keyword>
<sequence>MRARGARTQEYPGLSDTDFHALHKRSLQVVVEALINTLRNNVLDIAILLLLIMFIFGILEHYLFGSGAKSQSDWGELGNAIRTLFIFVCADGWIPYQDHIMADGLSPVKEMVGTLRHEDVVNVAHIHCNSTWLETYSIKLTHRENTLCRLQQLQFGIANCLAEYVEHRLTSRVNK</sequence>
<dbReference type="AlphaFoldDB" id="A0A507F2N2"/>
<keyword evidence="1" id="KW-0472">Membrane</keyword>
<evidence type="ECO:0000313" key="2">
    <source>
        <dbReference type="EMBL" id="TPX70503.1"/>
    </source>
</evidence>
<dbReference type="STRING" id="246404.A0A507F2N2"/>
<evidence type="ECO:0008006" key="4">
    <source>
        <dbReference type="Google" id="ProtNLM"/>
    </source>
</evidence>
<dbReference type="OrthoDB" id="416585at2759"/>
<dbReference type="PANTHER" id="PTHR47131">
    <property type="entry name" value="CATION CHANNEL SPERM-ASSOCIATED PROTEIN 3"/>
    <property type="match status" value="1"/>
</dbReference>
<dbReference type="PANTHER" id="PTHR47131:SF1">
    <property type="entry name" value="CATION CHANNEL SPERM-ASSOCIATED PROTEIN 3"/>
    <property type="match status" value="1"/>
</dbReference>